<dbReference type="Proteomes" id="UP000636505">
    <property type="component" value="Unassembled WGS sequence"/>
</dbReference>
<dbReference type="PANTHER" id="PTHR34654:SF1">
    <property type="entry name" value="RNA-BINDING PROTEIN KHPA"/>
    <property type="match status" value="1"/>
</dbReference>
<evidence type="ECO:0000256" key="1">
    <source>
        <dbReference type="ARBA" id="ARBA00022490"/>
    </source>
</evidence>
<dbReference type="GO" id="GO:0003723">
    <property type="term" value="F:RNA binding"/>
    <property type="evidence" value="ECO:0007669"/>
    <property type="project" value="UniProtKB-KW"/>
</dbReference>
<accession>A0A8J7AFE3</accession>
<gene>
    <name evidence="4" type="ORF">IQ241_04095</name>
</gene>
<protein>
    <submittedName>
        <fullName evidence="4">KH domain-containing protein</fullName>
    </submittedName>
</protein>
<keyword evidence="5" id="KW-1185">Reference proteome</keyword>
<evidence type="ECO:0000256" key="3">
    <source>
        <dbReference type="SAM" id="MobiDB-lite"/>
    </source>
</evidence>
<sequence length="119" mass="13271">MGSVTTPDFEALVRYLVEPFLDAPESLKVHFESLSGGKRIWIRLAFDESEDKGRVFGRGGRNIKAIRNVVMATGKLHDITANLNVYGEPTGGSQERGGQPRSSDRRSRPAYSPPKRRQQ</sequence>
<evidence type="ECO:0000256" key="2">
    <source>
        <dbReference type="ARBA" id="ARBA00022884"/>
    </source>
</evidence>
<dbReference type="AlphaFoldDB" id="A0A8J7AFE3"/>
<evidence type="ECO:0000313" key="4">
    <source>
        <dbReference type="EMBL" id="MBE9076483.1"/>
    </source>
</evidence>
<comment type="caution">
    <text evidence="4">The sequence shown here is derived from an EMBL/GenBank/DDBJ whole genome shotgun (WGS) entry which is preliminary data.</text>
</comment>
<name>A0A8J7AFE3_9CYAN</name>
<proteinExistence type="predicted"/>
<organism evidence="4 5">
    <name type="scientific">Vasconcelosia minhoensis LEGE 07310</name>
    <dbReference type="NCBI Taxonomy" id="915328"/>
    <lineage>
        <taxon>Bacteria</taxon>
        <taxon>Bacillati</taxon>
        <taxon>Cyanobacteriota</taxon>
        <taxon>Cyanophyceae</taxon>
        <taxon>Nodosilineales</taxon>
        <taxon>Cymatolegaceae</taxon>
        <taxon>Vasconcelosia</taxon>
        <taxon>Vasconcelosia minhoensis</taxon>
    </lineage>
</organism>
<dbReference type="Pfam" id="PF13083">
    <property type="entry name" value="KH_KhpA-B"/>
    <property type="match status" value="1"/>
</dbReference>
<keyword evidence="1" id="KW-0963">Cytoplasm</keyword>
<keyword evidence="2" id="KW-0694">RNA-binding</keyword>
<dbReference type="InterPro" id="IPR020627">
    <property type="entry name" value="KhpA"/>
</dbReference>
<dbReference type="EMBL" id="JADEXG010000006">
    <property type="protein sequence ID" value="MBE9076483.1"/>
    <property type="molecule type" value="Genomic_DNA"/>
</dbReference>
<dbReference type="PANTHER" id="PTHR34654">
    <property type="entry name" value="UPF0109 PROTEIN SCO5592"/>
    <property type="match status" value="1"/>
</dbReference>
<reference evidence="4" key="1">
    <citation type="submission" date="2020-10" db="EMBL/GenBank/DDBJ databases">
        <authorList>
            <person name="Castelo-Branco R."/>
            <person name="Eusebio N."/>
            <person name="Adriana R."/>
            <person name="Vieira A."/>
            <person name="Brugerolle De Fraissinette N."/>
            <person name="Rezende De Castro R."/>
            <person name="Schneider M.P."/>
            <person name="Vasconcelos V."/>
            <person name="Leao P.N."/>
        </authorList>
    </citation>
    <scope>NUCLEOTIDE SEQUENCE</scope>
    <source>
        <strain evidence="4">LEGE 07310</strain>
    </source>
</reference>
<dbReference type="CDD" id="cd22533">
    <property type="entry name" value="KH-II_YlqC-like"/>
    <property type="match status" value="1"/>
</dbReference>
<evidence type="ECO:0000313" key="5">
    <source>
        <dbReference type="Proteomes" id="UP000636505"/>
    </source>
</evidence>
<feature type="region of interest" description="Disordered" evidence="3">
    <location>
        <begin position="85"/>
        <end position="119"/>
    </location>
</feature>